<dbReference type="PANTHER" id="PTHR33154">
    <property type="entry name" value="TRANSCRIPTIONAL REGULATOR, ARSR FAMILY"/>
    <property type="match status" value="1"/>
</dbReference>
<sequence length="140" mass="15317">MDRGARRARRVRRGAGIPGGGRPRRERRALRRRPRGVSTETLAPVFAALADDTRWQILQELGRADLSASALATVLPVTRQAIAKHLAVLAEAGLVEPVRVGREVRYRAIGSRLGETARALDAIGAEWDRRLAAIKRIAEG</sequence>
<dbReference type="PANTHER" id="PTHR33154:SF33">
    <property type="entry name" value="TRANSCRIPTIONAL REPRESSOR SDPR"/>
    <property type="match status" value="1"/>
</dbReference>
<evidence type="ECO:0000259" key="5">
    <source>
        <dbReference type="PROSITE" id="PS50987"/>
    </source>
</evidence>
<feature type="domain" description="HTH arsR-type" evidence="5">
    <location>
        <begin position="34"/>
        <end position="128"/>
    </location>
</feature>
<dbReference type="EMBL" id="JACSQQ010000047">
    <property type="protein sequence ID" value="MBD7952313.1"/>
    <property type="molecule type" value="Genomic_DNA"/>
</dbReference>
<dbReference type="SUPFAM" id="SSF46785">
    <property type="entry name" value="Winged helix' DNA-binding domain"/>
    <property type="match status" value="1"/>
</dbReference>
<reference evidence="6 7" key="1">
    <citation type="submission" date="2020-08" db="EMBL/GenBank/DDBJ databases">
        <title>A Genomic Blueprint of the Chicken Gut Microbiome.</title>
        <authorList>
            <person name="Gilroy R."/>
            <person name="Ravi A."/>
            <person name="Getino M."/>
            <person name="Pursley I."/>
            <person name="Horton D.L."/>
            <person name="Alikhan N.-F."/>
            <person name="Baker D."/>
            <person name="Gharbi K."/>
            <person name="Hall N."/>
            <person name="Watson M."/>
            <person name="Adriaenssens E.M."/>
            <person name="Foster-Nyarko E."/>
            <person name="Jarju S."/>
            <person name="Secka A."/>
            <person name="Antonio M."/>
            <person name="Oren A."/>
            <person name="Chaudhuri R."/>
            <person name="La Ragione R.M."/>
            <person name="Hildebrand F."/>
            <person name="Pallen M.J."/>
        </authorList>
    </citation>
    <scope>NUCLEOTIDE SEQUENCE [LARGE SCALE GENOMIC DNA]</scope>
    <source>
        <strain evidence="6 7">Sa4CUA1</strain>
    </source>
</reference>
<organism evidence="6 7">
    <name type="scientific">Oerskovia rustica</name>
    <dbReference type="NCBI Taxonomy" id="2762237"/>
    <lineage>
        <taxon>Bacteria</taxon>
        <taxon>Bacillati</taxon>
        <taxon>Actinomycetota</taxon>
        <taxon>Actinomycetes</taxon>
        <taxon>Micrococcales</taxon>
        <taxon>Cellulomonadaceae</taxon>
        <taxon>Oerskovia</taxon>
    </lineage>
</organism>
<evidence type="ECO:0000313" key="6">
    <source>
        <dbReference type="EMBL" id="MBD7952313.1"/>
    </source>
</evidence>
<evidence type="ECO:0000256" key="3">
    <source>
        <dbReference type="ARBA" id="ARBA00023163"/>
    </source>
</evidence>
<dbReference type="InterPro" id="IPR001845">
    <property type="entry name" value="HTH_ArsR_DNA-bd_dom"/>
</dbReference>
<dbReference type="PROSITE" id="PS50987">
    <property type="entry name" value="HTH_ARSR_2"/>
    <property type="match status" value="1"/>
</dbReference>
<feature type="region of interest" description="Disordered" evidence="4">
    <location>
        <begin position="1"/>
        <end position="36"/>
    </location>
</feature>
<dbReference type="InterPro" id="IPR011991">
    <property type="entry name" value="ArsR-like_HTH"/>
</dbReference>
<evidence type="ECO:0000256" key="4">
    <source>
        <dbReference type="SAM" id="MobiDB-lite"/>
    </source>
</evidence>
<dbReference type="InterPro" id="IPR036388">
    <property type="entry name" value="WH-like_DNA-bd_sf"/>
</dbReference>
<feature type="compositionally biased region" description="Basic residues" evidence="4">
    <location>
        <begin position="1"/>
        <end position="13"/>
    </location>
</feature>
<keyword evidence="3" id="KW-0804">Transcription</keyword>
<protein>
    <submittedName>
        <fullName evidence="6">Winged helix-turn-helix transcriptional regulator</fullName>
    </submittedName>
</protein>
<feature type="compositionally biased region" description="Basic residues" evidence="4">
    <location>
        <begin position="22"/>
        <end position="35"/>
    </location>
</feature>
<dbReference type="InterPro" id="IPR036390">
    <property type="entry name" value="WH_DNA-bd_sf"/>
</dbReference>
<dbReference type="SMART" id="SM00418">
    <property type="entry name" value="HTH_ARSR"/>
    <property type="match status" value="1"/>
</dbReference>
<proteinExistence type="predicted"/>
<dbReference type="Proteomes" id="UP000641803">
    <property type="component" value="Unassembled WGS sequence"/>
</dbReference>
<keyword evidence="1" id="KW-0805">Transcription regulation</keyword>
<name>A0ABR8RWZ7_9CELL</name>
<dbReference type="InterPro" id="IPR051081">
    <property type="entry name" value="HTH_MetalResp_TranReg"/>
</dbReference>
<dbReference type="PRINTS" id="PR00778">
    <property type="entry name" value="HTHARSR"/>
</dbReference>
<keyword evidence="2" id="KW-0238">DNA-binding</keyword>
<comment type="caution">
    <text evidence="6">The sequence shown here is derived from an EMBL/GenBank/DDBJ whole genome shotgun (WGS) entry which is preliminary data.</text>
</comment>
<gene>
    <name evidence="6" type="ORF">H9652_18080</name>
</gene>
<evidence type="ECO:0000256" key="1">
    <source>
        <dbReference type="ARBA" id="ARBA00023015"/>
    </source>
</evidence>
<keyword evidence="7" id="KW-1185">Reference proteome</keyword>
<dbReference type="Gene3D" id="1.10.10.10">
    <property type="entry name" value="Winged helix-like DNA-binding domain superfamily/Winged helix DNA-binding domain"/>
    <property type="match status" value="1"/>
</dbReference>
<dbReference type="NCBIfam" id="NF033788">
    <property type="entry name" value="HTH_metalloreg"/>
    <property type="match status" value="1"/>
</dbReference>
<accession>A0ABR8RWZ7</accession>
<dbReference type="CDD" id="cd00090">
    <property type="entry name" value="HTH_ARSR"/>
    <property type="match status" value="1"/>
</dbReference>
<dbReference type="Pfam" id="PF12840">
    <property type="entry name" value="HTH_20"/>
    <property type="match status" value="1"/>
</dbReference>
<evidence type="ECO:0000256" key="2">
    <source>
        <dbReference type="ARBA" id="ARBA00023125"/>
    </source>
</evidence>
<evidence type="ECO:0000313" key="7">
    <source>
        <dbReference type="Proteomes" id="UP000641803"/>
    </source>
</evidence>